<feature type="compositionally biased region" description="Polar residues" evidence="1">
    <location>
        <begin position="651"/>
        <end position="685"/>
    </location>
</feature>
<name>A0ABD1IVI0_9TELE</name>
<feature type="region of interest" description="Disordered" evidence="1">
    <location>
        <begin position="651"/>
        <end position="694"/>
    </location>
</feature>
<evidence type="ECO:0000256" key="1">
    <source>
        <dbReference type="SAM" id="MobiDB-lite"/>
    </source>
</evidence>
<feature type="compositionally biased region" description="Low complexity" evidence="1">
    <location>
        <begin position="739"/>
        <end position="753"/>
    </location>
</feature>
<feature type="region of interest" description="Disordered" evidence="1">
    <location>
        <begin position="502"/>
        <end position="547"/>
    </location>
</feature>
<feature type="region of interest" description="Disordered" evidence="1">
    <location>
        <begin position="823"/>
        <end position="844"/>
    </location>
</feature>
<dbReference type="PANTHER" id="PTHR16151:SF2">
    <property type="entry name" value="HAUS AUGMIN-LIKE COMPLEX SUBUNIT 6"/>
    <property type="match status" value="1"/>
</dbReference>
<reference evidence="3 4" key="1">
    <citation type="submission" date="2024-09" db="EMBL/GenBank/DDBJ databases">
        <title>A chromosome-level genome assembly of Gray's grenadier anchovy, Coilia grayii.</title>
        <authorList>
            <person name="Fu Z."/>
        </authorList>
    </citation>
    <scope>NUCLEOTIDE SEQUENCE [LARGE SCALE GENOMIC DNA]</scope>
    <source>
        <strain evidence="3">G4</strain>
        <tissue evidence="3">Muscle</tissue>
    </source>
</reference>
<accession>A0ABD1IVI0</accession>
<dbReference type="Pfam" id="PF14661">
    <property type="entry name" value="HAUS6_N"/>
    <property type="match status" value="1"/>
</dbReference>
<dbReference type="EMBL" id="JBHFQA010000022">
    <property type="protein sequence ID" value="KAL2078973.1"/>
    <property type="molecule type" value="Genomic_DNA"/>
</dbReference>
<protein>
    <recommendedName>
        <fullName evidence="2">HAUS augmin-like complex subunit 6 N-terminal domain-containing protein</fullName>
    </recommendedName>
</protein>
<organism evidence="3 4">
    <name type="scientific">Coilia grayii</name>
    <name type="common">Gray's grenadier anchovy</name>
    <dbReference type="NCBI Taxonomy" id="363190"/>
    <lineage>
        <taxon>Eukaryota</taxon>
        <taxon>Metazoa</taxon>
        <taxon>Chordata</taxon>
        <taxon>Craniata</taxon>
        <taxon>Vertebrata</taxon>
        <taxon>Euteleostomi</taxon>
        <taxon>Actinopterygii</taxon>
        <taxon>Neopterygii</taxon>
        <taxon>Teleostei</taxon>
        <taxon>Clupei</taxon>
        <taxon>Clupeiformes</taxon>
        <taxon>Clupeoidei</taxon>
        <taxon>Engraulidae</taxon>
        <taxon>Coilinae</taxon>
        <taxon>Coilia</taxon>
    </lineage>
</organism>
<proteinExistence type="predicted"/>
<sequence>MSSDEKQRARYLWGFLLSLGFKADAFTYKRHVVLGETMFDKPNKDAFYIVTHFLLEKLNASRTRDQFRHCYPVLDRKQDAEFRKLTLAWLQEIASECGGSFPKVMASQLLSPSGHKFVHIITSLAKHVMLEEIKTFHTDDSWVPKAVAMPASSSEMAEKRLQVVRSAHLAAAMAQDRFTQEYQARVRSWEKSVQLLMAEKVKYEDLLESQESSTALEEGQLQEKVQKVRCLWAEVEGVHGALKHQQSIMDRVLRGDVDKYALDGATLKVKVPAALQHRLEKRAEQASRGSQCDSAQPSLLQLLELFNEALALLNEERARAMGPTAQLRAGAQSGGPTVQVDGEVLQRLMTRIAQAKEDLKTLWTRMSTQDIPQTWHAIREAEAEWDRKWRELLSDPVLTSVMRANPGVELFPAMSALSCEPTPEDQLKSNSLFLPPALLTEPETENLQQTESAKVETVKPTEDKYSSICPAEQICDEELEPAKTPMMPCVVESLRPRTPVHLAPTKLAQPSPAASVLKDKKDKKAKPAKAEAQASMSTDAEEQPKVPAAKKKEADILNLELENLAEQFAQAVTTSPKDASDEGMDLEHLLSSMIQPLSTRRQLPRTPEHLITDVRTSWKKAVEDSVTQKVRPSGKFPDSFTGLFTPFSEAGGTSVNPDASSLNTTDAPVSTTVPLDTSESFSLQPPTTPAPRNPALNQQRAAVPLTMSFNSSSHIEPLANQCSYEGFKFSIANETPPELSSSDSLLGNDSLFSPSSSREATEDIPEEEEEEEEAELVLTQVTSPPVGGDGKVSSALLYARQRLLAMREKASFLGAVDQDLLSFSPGPSTPGQGGRGQELGDWDSQQRVFSLDLEQLESPSPHRHGDLRLPNLLTFSPIDQL</sequence>
<evidence type="ECO:0000313" key="4">
    <source>
        <dbReference type="Proteomes" id="UP001591681"/>
    </source>
</evidence>
<dbReference type="AlphaFoldDB" id="A0ABD1IVI0"/>
<dbReference type="InterPro" id="IPR026797">
    <property type="entry name" value="HAUS_6"/>
</dbReference>
<feature type="compositionally biased region" description="Acidic residues" evidence="1">
    <location>
        <begin position="762"/>
        <end position="775"/>
    </location>
</feature>
<comment type="caution">
    <text evidence="3">The sequence shown here is derived from an EMBL/GenBank/DDBJ whole genome shotgun (WGS) entry which is preliminary data.</text>
</comment>
<dbReference type="Proteomes" id="UP001591681">
    <property type="component" value="Unassembled WGS sequence"/>
</dbReference>
<feature type="domain" description="HAUS augmin-like complex subunit 6 N-terminal" evidence="2">
    <location>
        <begin position="12"/>
        <end position="233"/>
    </location>
</feature>
<feature type="region of interest" description="Disordered" evidence="1">
    <location>
        <begin position="735"/>
        <end position="775"/>
    </location>
</feature>
<gene>
    <name evidence="3" type="ORF">ACEWY4_024717</name>
</gene>
<dbReference type="PANTHER" id="PTHR16151">
    <property type="entry name" value="HAUS AUGMIN-LIKE COMPLEX SUBUNIT 6"/>
    <property type="match status" value="1"/>
</dbReference>
<dbReference type="InterPro" id="IPR028163">
    <property type="entry name" value="HAUS_6_N"/>
</dbReference>
<keyword evidence="4" id="KW-1185">Reference proteome</keyword>
<evidence type="ECO:0000313" key="3">
    <source>
        <dbReference type="EMBL" id="KAL2078973.1"/>
    </source>
</evidence>
<evidence type="ECO:0000259" key="2">
    <source>
        <dbReference type="Pfam" id="PF14661"/>
    </source>
</evidence>